<dbReference type="InterPro" id="IPR050680">
    <property type="entry name" value="YpeA/RimI_acetyltransf"/>
</dbReference>
<evidence type="ECO:0000313" key="4">
    <source>
        <dbReference type="EMBL" id="MFC7234058.1"/>
    </source>
</evidence>
<accession>A0ABD5ZLD3</accession>
<dbReference type="GeneID" id="79265721"/>
<sequence length="161" mass="18574">MSATIELRVFERGDDSLVEDAWALKERIRREEGVLRQRRGFFTDAYRRSTTYALVERDLDGENLVGFASVRRDGYILFLAVAPEHRGEGYGKHLVAEVADDYGAVTCHARTTNRSAVAFYEGIGFEIVRRVDDYYEDRGDAYYLKLGEESLSEKLSRFIRR</sequence>
<dbReference type="AlphaFoldDB" id="A0ABD5ZLD3"/>
<dbReference type="CDD" id="cd04301">
    <property type="entry name" value="NAT_SF"/>
    <property type="match status" value="1"/>
</dbReference>
<keyword evidence="5" id="KW-1185">Reference proteome</keyword>
<proteinExistence type="predicted"/>
<evidence type="ECO:0000256" key="1">
    <source>
        <dbReference type="ARBA" id="ARBA00022679"/>
    </source>
</evidence>
<dbReference type="EC" id="2.3.1.-" evidence="4"/>
<keyword evidence="2 4" id="KW-0012">Acyltransferase</keyword>
<dbReference type="InterPro" id="IPR016181">
    <property type="entry name" value="Acyl_CoA_acyltransferase"/>
</dbReference>
<name>A0ABD5ZLD3_9EURY</name>
<dbReference type="Pfam" id="PF00583">
    <property type="entry name" value="Acetyltransf_1"/>
    <property type="match status" value="1"/>
</dbReference>
<protein>
    <submittedName>
        <fullName evidence="4">GNAT family N-acetyltransferase</fullName>
        <ecNumber evidence="4">2.3.1.-</ecNumber>
    </submittedName>
</protein>
<gene>
    <name evidence="4" type="ORF">ACFQJ4_01880</name>
</gene>
<keyword evidence="1 4" id="KW-0808">Transferase</keyword>
<dbReference type="Gene3D" id="3.40.630.30">
    <property type="match status" value="1"/>
</dbReference>
<dbReference type="PANTHER" id="PTHR43420">
    <property type="entry name" value="ACETYLTRANSFERASE"/>
    <property type="match status" value="1"/>
</dbReference>
<dbReference type="PANTHER" id="PTHR43420:SF12">
    <property type="entry name" value="N-ACETYLTRANSFERASE DOMAIN-CONTAINING PROTEIN"/>
    <property type="match status" value="1"/>
</dbReference>
<dbReference type="InterPro" id="IPR000182">
    <property type="entry name" value="GNAT_dom"/>
</dbReference>
<comment type="caution">
    <text evidence="4">The sequence shown here is derived from an EMBL/GenBank/DDBJ whole genome shotgun (WGS) entry which is preliminary data.</text>
</comment>
<reference evidence="4 5" key="1">
    <citation type="journal article" date="2019" name="Int. J. Syst. Evol. Microbiol.">
        <title>The Global Catalogue of Microorganisms (GCM) 10K type strain sequencing project: providing services to taxonomists for standard genome sequencing and annotation.</title>
        <authorList>
            <consortium name="The Broad Institute Genomics Platform"/>
            <consortium name="The Broad Institute Genome Sequencing Center for Infectious Disease"/>
            <person name="Wu L."/>
            <person name="Ma J."/>
        </authorList>
    </citation>
    <scope>NUCLEOTIDE SEQUENCE [LARGE SCALE GENOMIC DNA]</scope>
    <source>
        <strain evidence="4 5">DT85</strain>
    </source>
</reference>
<dbReference type="EMBL" id="JBHTAP010000001">
    <property type="protein sequence ID" value="MFC7234058.1"/>
    <property type="molecule type" value="Genomic_DNA"/>
</dbReference>
<dbReference type="RefSeq" id="WP_276235054.1">
    <property type="nucleotide sequence ID" value="NZ_CP119802.1"/>
</dbReference>
<organism evidence="4 5">
    <name type="scientific">Halosegnis marinus</name>
    <dbReference type="NCBI Taxonomy" id="3034023"/>
    <lineage>
        <taxon>Archaea</taxon>
        <taxon>Methanobacteriati</taxon>
        <taxon>Methanobacteriota</taxon>
        <taxon>Stenosarchaea group</taxon>
        <taxon>Halobacteria</taxon>
        <taxon>Halobacteriales</taxon>
        <taxon>Natronomonadaceae</taxon>
        <taxon>Halosegnis</taxon>
    </lineage>
</organism>
<dbReference type="GO" id="GO:0016746">
    <property type="term" value="F:acyltransferase activity"/>
    <property type="evidence" value="ECO:0007669"/>
    <property type="project" value="UniProtKB-KW"/>
</dbReference>
<feature type="domain" description="N-acetyltransferase" evidence="3">
    <location>
        <begin position="5"/>
        <end position="149"/>
    </location>
</feature>
<dbReference type="SUPFAM" id="SSF55729">
    <property type="entry name" value="Acyl-CoA N-acyltransferases (Nat)"/>
    <property type="match status" value="1"/>
</dbReference>
<dbReference type="Proteomes" id="UP001596398">
    <property type="component" value="Unassembled WGS sequence"/>
</dbReference>
<evidence type="ECO:0000259" key="3">
    <source>
        <dbReference type="PROSITE" id="PS51186"/>
    </source>
</evidence>
<dbReference type="PROSITE" id="PS51186">
    <property type="entry name" value="GNAT"/>
    <property type="match status" value="1"/>
</dbReference>
<evidence type="ECO:0000313" key="5">
    <source>
        <dbReference type="Proteomes" id="UP001596398"/>
    </source>
</evidence>
<evidence type="ECO:0000256" key="2">
    <source>
        <dbReference type="ARBA" id="ARBA00023315"/>
    </source>
</evidence>